<feature type="compositionally biased region" description="Pro residues" evidence="1">
    <location>
        <begin position="1"/>
        <end position="29"/>
    </location>
</feature>
<evidence type="ECO:0000313" key="3">
    <source>
        <dbReference type="Ensembl" id="ENSHBUP00000006993.1"/>
    </source>
</evidence>
<keyword evidence="4" id="KW-1185">Reference proteome</keyword>
<proteinExistence type="predicted"/>
<dbReference type="Ensembl" id="ENSHBUT00000004381.1">
    <property type="protein sequence ID" value="ENSHBUP00000006993.1"/>
    <property type="gene ID" value="ENSHBUG00000008453.1"/>
</dbReference>
<feature type="region of interest" description="Disordered" evidence="1">
    <location>
        <begin position="449"/>
        <end position="497"/>
    </location>
</feature>
<feature type="region of interest" description="Disordered" evidence="1">
    <location>
        <begin position="779"/>
        <end position="798"/>
    </location>
</feature>
<feature type="compositionally biased region" description="Low complexity" evidence="1">
    <location>
        <begin position="1744"/>
        <end position="1754"/>
    </location>
</feature>
<evidence type="ECO:0000313" key="4">
    <source>
        <dbReference type="Proteomes" id="UP000264840"/>
    </source>
</evidence>
<feature type="compositionally biased region" description="Basic and acidic residues" evidence="1">
    <location>
        <begin position="722"/>
        <end position="735"/>
    </location>
</feature>
<feature type="compositionally biased region" description="Basic and acidic residues" evidence="1">
    <location>
        <begin position="46"/>
        <end position="57"/>
    </location>
</feature>
<feature type="compositionally biased region" description="Basic and acidic residues" evidence="1">
    <location>
        <begin position="281"/>
        <end position="296"/>
    </location>
</feature>
<organism evidence="3 4">
    <name type="scientific">Haplochromis burtoni</name>
    <name type="common">Burton's mouthbrooder</name>
    <name type="synonym">Chromis burtoni</name>
    <dbReference type="NCBI Taxonomy" id="8153"/>
    <lineage>
        <taxon>Eukaryota</taxon>
        <taxon>Metazoa</taxon>
        <taxon>Chordata</taxon>
        <taxon>Craniata</taxon>
        <taxon>Vertebrata</taxon>
        <taxon>Euteleostomi</taxon>
        <taxon>Actinopterygii</taxon>
        <taxon>Neopterygii</taxon>
        <taxon>Teleostei</taxon>
        <taxon>Neoteleostei</taxon>
        <taxon>Acanthomorphata</taxon>
        <taxon>Ovalentaria</taxon>
        <taxon>Cichlomorphae</taxon>
        <taxon>Cichliformes</taxon>
        <taxon>Cichlidae</taxon>
        <taxon>African cichlids</taxon>
        <taxon>Pseudocrenilabrinae</taxon>
        <taxon>Haplochromini</taxon>
        <taxon>Haplochromis</taxon>
    </lineage>
</organism>
<dbReference type="InterPro" id="IPR003604">
    <property type="entry name" value="Matrin/U1-like-C_Znf_C2H2"/>
</dbReference>
<feature type="compositionally biased region" description="Polar residues" evidence="1">
    <location>
        <begin position="314"/>
        <end position="330"/>
    </location>
</feature>
<feature type="compositionally biased region" description="Basic and acidic residues" evidence="1">
    <location>
        <begin position="1069"/>
        <end position="1214"/>
    </location>
</feature>
<feature type="compositionally biased region" description="Pro residues" evidence="1">
    <location>
        <begin position="625"/>
        <end position="639"/>
    </location>
</feature>
<feature type="region of interest" description="Disordered" evidence="1">
    <location>
        <begin position="528"/>
        <end position="639"/>
    </location>
</feature>
<feature type="compositionally biased region" description="Basic and acidic residues" evidence="1">
    <location>
        <begin position="742"/>
        <end position="762"/>
    </location>
</feature>
<feature type="compositionally biased region" description="Low complexity" evidence="1">
    <location>
        <begin position="262"/>
        <end position="274"/>
    </location>
</feature>
<dbReference type="RefSeq" id="XP_005943090.1">
    <property type="nucleotide sequence ID" value="XM_005943028.2"/>
</dbReference>
<dbReference type="GO" id="GO:0005654">
    <property type="term" value="C:nucleoplasm"/>
    <property type="evidence" value="ECO:0007669"/>
    <property type="project" value="TreeGrafter"/>
</dbReference>
<feature type="region of interest" description="Disordered" evidence="1">
    <location>
        <begin position="1674"/>
        <end position="1983"/>
    </location>
</feature>
<feature type="compositionally biased region" description="Low complexity" evidence="1">
    <location>
        <begin position="1773"/>
        <end position="1786"/>
    </location>
</feature>
<dbReference type="GO" id="GO:0003676">
    <property type="term" value="F:nucleic acid binding"/>
    <property type="evidence" value="ECO:0007669"/>
    <property type="project" value="InterPro"/>
</dbReference>
<feature type="compositionally biased region" description="Polar residues" evidence="1">
    <location>
        <begin position="449"/>
        <end position="464"/>
    </location>
</feature>
<feature type="compositionally biased region" description="Polar residues" evidence="1">
    <location>
        <begin position="1559"/>
        <end position="1571"/>
    </location>
</feature>
<dbReference type="InterPro" id="IPR055309">
    <property type="entry name" value="Znf318-like"/>
</dbReference>
<feature type="compositionally biased region" description="Basic residues" evidence="1">
    <location>
        <begin position="145"/>
        <end position="173"/>
    </location>
</feature>
<sequence>MYRGRPPPRGGYPPPFEGRGPPPPRPYPAPGYRDDRSRPRPPYHSGYHDHGPPDPYRRSPPRRRYPSPGSDSNRGGELWTGGPPRERSLSPRGPIPLDHNLVITVGNELNGPSGSASLCHLERREYEQSRGRSKPRSRSPDRSRARSLGRSKSRPRSQSRSPKRSRAKSRGRSRSPDRSRAKSRAKSQSRSPDRSRAKSRAKSQSRSPDRSRAKSRGRSKSRPRSRSKSRSRSRSRGRSRGRSYSKGTSYARSKSRQRSRSRSASSSSSSRSRSGATDLNKGFKELEMARRRKELEELLTLPTKSILKKRSSEDSPSVRSTDSPQTQDGSMSRLADQLLQAVKGADPRMVASMLAELRSDPQMARRAGLDAEIKEILSLLGMTTPGPRTQEKVLDDIDDEERFLYGDLEEPKPPPAPEPVLTHSLDLYGDVTEEALYGDYPQQKLVSAQTHGCTLQPPHSTDSYVSRPAISPDHNATAQVSNPAHPPGNEPLEESERQALEEYEKIQDLLKTIGLDLGVAEITKMAARTKERLHGKKPPAKTPTRRRRYSSDSSDGSRQGRRSRSHSGSSSSTSRSRSHGRGATGAGWSSDEDDRRKSSASLKSHQDCDIKEEKGEWSNTAAPPCQTPEPSCHPPHPGVPIPTYPPSQVPAMMHPSYPPPVYSQYGNYLPFVPQQWPPTYPPPNMRMPPPTVAEEYPPTLPYKQDYTPEPGVKGLVKSSTQHAEKGSAKAARVSEEQNNESQKQKVLEEREKLKQEREIRMKKKEYLMKELERLRKQQGELLRKKRREKDGHKDPLLQEISHLQEEVMAQISNLRKEHEAAEKKRSEIEKVALILGLNPSDRPRRTSKPPEVQKAEQQTPPQKKKREAERSPEGQPAASGPMMKTSVTLSPSKASLHTPPDATAAPAPPPEPFEYYDAGNHWCKNCNATCGSMFDFFTHLHSKTHLKTLDPYDRPWASTPSKIKKNQLPDEKLTKPAKGSEFLVPVRGFFCLLCREFYGDGICAEEHVTTHAHNEKYKKQMYENPLYEQRRNLDRQAGLALEASGKKRKHDDDEKGSKEEKSKHKKEKKEKEKKKEENASKEDKSKIKKEEDEDKLKASKKEDFKNAKSPEKEWPYYSKKNNDEKYNYSKKDDKYHYSREEDERDSRHRYSRDEEYRYHYRTDANDRPKYGSKDDGDKFKGGKYSDARSKYEKERDECKPKPEREGFKTFEPEKPAVSNPEPLPKPYEPPKILCGPSPAMRAKLRKQSLEAGKPTTAATTTFGKFIWKKKENVLAKEAEKVAAEFIKEDEAAAKSPSVEDSFAKSVAVAKEIAEKLGNKPSVSAPWMSNRGRIRPNLPTPALGLRKPTMMGRPASLNTFLSIKPQNPTLVESLPTEGAVLPPPPVSSGNGLLQTKMVPYVDKLGPFEAVLPLFQVRPPPVVPVPAEVKSTLPVFEPARVQPNPAPAGLTTPTPSKFNTTPPVFEPARVQPNPASAGLTTPTPSKFNTTPLVFEPARVQPNPAPAGLTTPTPSKFNTTPLVFEPTRVQPNPAPAGLTTPTPSKFNPAPPVFEPASIQSKTAPAGVTTPTPSKVNPAPPVSKPVPVDLKSVPVQAKPLTSLATTATPAQPAMIKIVSDVAAPGVPEGEQTRTVFVKPPPFMNKCDGAQKSDKFRSNLAAARAQDLFGIFYSSISQTGPSSFSKPASDTRAEGSSGSKSPFPVPKALTPQPQSKPHPELQPQPESQPQSQPQPKLHPEPGSQPQSKPQTQQHLELQPEPQPKAQGLTQFPLPNELQRSPQRNPNEQPQNPLTPTNSGIQIMSVWSLQSAKDSASELALPKERNTQMAQPRVSPPLQCEVQSAPEDQSVTAKLDPQIFPESQSSRLESQLKPCPESQIEPQQSELSKVNEFHPETHSDTEPEPKPKTGPKTRGKKTPPAPRPTRQTRSQTRYQTRQQLNQNQPEPEPESASGDTDAATTDPKNLDVVDPGSVSQPEAEASSEANPQIMKITAETLGLPSDMTSLDFEYDFNFE</sequence>
<dbReference type="PANTHER" id="PTHR15577">
    <property type="entry name" value="ZINC FINGER CONTAINING PROTEIN"/>
    <property type="match status" value="1"/>
</dbReference>
<dbReference type="OMA" id="PPKIFCG"/>
<dbReference type="GeneID" id="102309072"/>
<dbReference type="CTD" id="24149"/>
<feature type="compositionally biased region" description="Basic residues" evidence="1">
    <location>
        <begin position="213"/>
        <end position="243"/>
    </location>
</feature>
<feature type="domain" description="U1-type" evidence="2">
    <location>
        <begin position="918"/>
        <end position="952"/>
    </location>
</feature>
<feature type="compositionally biased region" description="Low complexity" evidence="1">
    <location>
        <begin position="566"/>
        <end position="575"/>
    </location>
</feature>
<reference evidence="3" key="2">
    <citation type="submission" date="2025-09" db="UniProtKB">
        <authorList>
            <consortium name="Ensembl"/>
        </authorList>
    </citation>
    <scope>IDENTIFICATION</scope>
</reference>
<dbReference type="GO" id="GO:0045893">
    <property type="term" value="P:positive regulation of DNA-templated transcription"/>
    <property type="evidence" value="ECO:0007669"/>
    <property type="project" value="TreeGrafter"/>
</dbReference>
<dbReference type="GeneTree" id="ENSGT00390000000614"/>
<feature type="region of interest" description="Disordered" evidence="1">
    <location>
        <begin position="687"/>
        <end position="762"/>
    </location>
</feature>
<accession>A0A3Q2VGL5</accession>
<feature type="compositionally biased region" description="Basic and acidic residues" evidence="1">
    <location>
        <begin position="814"/>
        <end position="830"/>
    </location>
</feature>
<feature type="compositionally biased region" description="Polar residues" evidence="1">
    <location>
        <begin position="1788"/>
        <end position="1808"/>
    </location>
</feature>
<dbReference type="SMART" id="SM00451">
    <property type="entry name" value="ZnF_U1"/>
    <property type="match status" value="2"/>
</dbReference>
<name>A0A3Q2VGL5_HAPBU</name>
<evidence type="ECO:0000256" key="1">
    <source>
        <dbReference type="SAM" id="MobiDB-lite"/>
    </source>
</evidence>
<feature type="region of interest" description="Disordered" evidence="1">
    <location>
        <begin position="1559"/>
        <end position="1583"/>
    </location>
</feature>
<feature type="compositionally biased region" description="Basic and acidic residues" evidence="1">
    <location>
        <begin position="1050"/>
        <end position="1062"/>
    </location>
</feature>
<feature type="region of interest" description="Disordered" evidence="1">
    <location>
        <begin position="1"/>
        <end position="337"/>
    </location>
</feature>
<protein>
    <submittedName>
        <fullName evidence="3">Zinc finger protein 318</fullName>
    </submittedName>
</protein>
<dbReference type="GO" id="GO:0045892">
    <property type="term" value="P:negative regulation of DNA-templated transcription"/>
    <property type="evidence" value="ECO:0007669"/>
    <property type="project" value="TreeGrafter"/>
</dbReference>
<feature type="domain" description="U1-type" evidence="2">
    <location>
        <begin position="986"/>
        <end position="1020"/>
    </location>
</feature>
<feature type="compositionally biased region" description="Low complexity" evidence="1">
    <location>
        <begin position="1918"/>
        <end position="1939"/>
    </location>
</feature>
<dbReference type="STRING" id="8153.ENSHBUP00000006993"/>
<feature type="compositionally biased region" description="Basic and acidic residues" evidence="1">
    <location>
        <begin position="120"/>
        <end position="130"/>
    </location>
</feature>
<reference evidence="3" key="1">
    <citation type="submission" date="2025-08" db="UniProtKB">
        <authorList>
            <consortium name="Ensembl"/>
        </authorList>
    </citation>
    <scope>IDENTIFICATION</scope>
</reference>
<feature type="compositionally biased region" description="Polar residues" evidence="1">
    <location>
        <begin position="1674"/>
        <end position="1695"/>
    </location>
</feature>
<feature type="compositionally biased region" description="Basic and acidic residues" evidence="1">
    <location>
        <begin position="604"/>
        <end position="616"/>
    </location>
</feature>
<feature type="region of interest" description="Disordered" evidence="1">
    <location>
        <begin position="814"/>
        <end position="909"/>
    </location>
</feature>
<feature type="compositionally biased region" description="Low complexity" evidence="1">
    <location>
        <begin position="1718"/>
        <end position="1730"/>
    </location>
</feature>
<feature type="compositionally biased region" description="Basic and acidic residues" evidence="1">
    <location>
        <begin position="779"/>
        <end position="796"/>
    </location>
</feature>
<feature type="region of interest" description="Disordered" evidence="1">
    <location>
        <begin position="1323"/>
        <end position="1347"/>
    </location>
</feature>
<feature type="region of interest" description="Disordered" evidence="1">
    <location>
        <begin position="1041"/>
        <end position="1255"/>
    </location>
</feature>
<evidence type="ECO:0000259" key="2">
    <source>
        <dbReference type="SMART" id="SM00451"/>
    </source>
</evidence>
<feature type="compositionally biased region" description="Basic and acidic residues" evidence="1">
    <location>
        <begin position="1883"/>
        <end position="1901"/>
    </location>
</feature>
<dbReference type="GO" id="GO:0008270">
    <property type="term" value="F:zinc ion binding"/>
    <property type="evidence" value="ECO:0007669"/>
    <property type="project" value="InterPro"/>
</dbReference>
<feature type="compositionally biased region" description="Polar residues" evidence="1">
    <location>
        <begin position="885"/>
        <end position="895"/>
    </location>
</feature>
<dbReference type="PANTHER" id="PTHR15577:SF2">
    <property type="entry name" value="ZINC FINGER PROTEIN 318"/>
    <property type="match status" value="1"/>
</dbReference>
<dbReference type="Proteomes" id="UP000264840">
    <property type="component" value="Unplaced"/>
</dbReference>
<feature type="compositionally biased region" description="Basic residues" evidence="1">
    <location>
        <begin position="531"/>
        <end position="548"/>
    </location>
</feature>